<accession>A0A0N6WAE3</accession>
<evidence type="ECO:0000256" key="11">
    <source>
        <dbReference type="ARBA" id="ARBA00023136"/>
    </source>
</evidence>
<dbReference type="GO" id="GO:0031966">
    <property type="term" value="C:mitochondrial membrane"/>
    <property type="evidence" value="ECO:0007669"/>
    <property type="project" value="UniProtKB-SubCell"/>
</dbReference>
<evidence type="ECO:0000256" key="4">
    <source>
        <dbReference type="ARBA" id="ARBA00022448"/>
    </source>
</evidence>
<evidence type="ECO:0000256" key="12">
    <source>
        <dbReference type="RuleBase" id="RU003661"/>
    </source>
</evidence>
<comment type="subcellular location">
    <subcellularLocation>
        <location evidence="1 12">Mitochondrion membrane</location>
        <topology evidence="1 12">Single-pass membrane protein</topology>
    </subcellularLocation>
</comment>
<evidence type="ECO:0000256" key="2">
    <source>
        <dbReference type="ARBA" id="ARBA00008892"/>
    </source>
</evidence>
<dbReference type="InterPro" id="IPR001421">
    <property type="entry name" value="ATP8_metazoa"/>
</dbReference>
<gene>
    <name evidence="14" type="primary">atp8</name>
</gene>
<comment type="similarity">
    <text evidence="2 12">Belongs to the ATPase protein 8 family.</text>
</comment>
<geneLocation type="mitochondrion" evidence="14"/>
<dbReference type="GeneID" id="26046796"/>
<evidence type="ECO:0000256" key="13">
    <source>
        <dbReference type="SAM" id="Phobius"/>
    </source>
</evidence>
<keyword evidence="5 12" id="KW-0138">CF(0)</keyword>
<name>A0A0N6WAE3_9ORTH</name>
<dbReference type="GO" id="GO:0015986">
    <property type="term" value="P:proton motive force-driven ATP synthesis"/>
    <property type="evidence" value="ECO:0007669"/>
    <property type="project" value="InterPro"/>
</dbReference>
<keyword evidence="4 12" id="KW-0813">Transport</keyword>
<evidence type="ECO:0000256" key="5">
    <source>
        <dbReference type="ARBA" id="ARBA00022547"/>
    </source>
</evidence>
<dbReference type="CTD" id="4509"/>
<evidence type="ECO:0000256" key="3">
    <source>
        <dbReference type="ARBA" id="ARBA00011291"/>
    </source>
</evidence>
<comment type="subunit">
    <text evidence="3">F-type ATPases have 2 components, CF(1) - the catalytic core - and CF(0) - the membrane proton channel.</text>
</comment>
<dbReference type="RefSeq" id="YP_009171503.1">
    <property type="nucleotide sequence ID" value="NC_028060.1"/>
</dbReference>
<reference evidence="14" key="1">
    <citation type="submission" date="2014-09" db="EMBL/GenBank/DDBJ databases">
        <title>300 million years of diversification: Elucidating the patterns of orthopteran evolution based on comprehensive taxon and gene sampling.</title>
        <authorList>
            <person name="Song H."/>
            <person name="Amedegnato C."/>
            <person name="Cigliano M.M."/>
            <person name="Desutter-Grandcolas L."/>
            <person name="Heads S.W."/>
            <person name="Huang Y."/>
            <person name="Otte D."/>
            <person name="Whiting M.F."/>
        </authorList>
    </citation>
    <scope>NUCLEOTIDE SEQUENCE</scope>
</reference>
<keyword evidence="7 12" id="KW-0375">Hydrogen ion transport</keyword>
<protein>
    <recommendedName>
        <fullName evidence="12">ATP synthase complex subunit 8</fullName>
    </recommendedName>
</protein>
<feature type="transmembrane region" description="Helical" evidence="13">
    <location>
        <begin position="6"/>
        <end position="30"/>
    </location>
</feature>
<sequence>MPQMAPISWVTLFFMFSTTLILFSTLNYFYSNTYPKSSLKPSLSYPSMTWKW</sequence>
<evidence type="ECO:0000313" key="14">
    <source>
        <dbReference type="EMBL" id="AJW76333.1"/>
    </source>
</evidence>
<evidence type="ECO:0000256" key="8">
    <source>
        <dbReference type="ARBA" id="ARBA00022989"/>
    </source>
</evidence>
<evidence type="ECO:0000256" key="1">
    <source>
        <dbReference type="ARBA" id="ARBA00004304"/>
    </source>
</evidence>
<keyword evidence="8 13" id="KW-1133">Transmembrane helix</keyword>
<dbReference type="EMBL" id="KM657333">
    <property type="protein sequence ID" value="AJW76333.1"/>
    <property type="molecule type" value="Genomic_DNA"/>
</dbReference>
<keyword evidence="10 12" id="KW-0496">Mitochondrion</keyword>
<dbReference type="GO" id="GO:0015078">
    <property type="term" value="F:proton transmembrane transporter activity"/>
    <property type="evidence" value="ECO:0007669"/>
    <property type="project" value="InterPro"/>
</dbReference>
<evidence type="ECO:0000256" key="7">
    <source>
        <dbReference type="ARBA" id="ARBA00022781"/>
    </source>
</evidence>
<organism evidence="14">
    <name type="scientific">Camptonotus carolinensis</name>
    <name type="common">leaf-rolling cricket</name>
    <dbReference type="NCBI Taxonomy" id="114793"/>
    <lineage>
        <taxon>Eukaryota</taxon>
        <taxon>Metazoa</taxon>
        <taxon>Ecdysozoa</taxon>
        <taxon>Arthropoda</taxon>
        <taxon>Hexapoda</taxon>
        <taxon>Insecta</taxon>
        <taxon>Pterygota</taxon>
        <taxon>Neoptera</taxon>
        <taxon>Polyneoptera</taxon>
        <taxon>Orthoptera</taxon>
        <taxon>Ensifera</taxon>
        <taxon>Tettigoniidea</taxon>
        <taxon>Stenopelmatoidea</taxon>
        <taxon>Gryllacrididae</taxon>
        <taxon>Camptonotus</taxon>
    </lineage>
</organism>
<evidence type="ECO:0000256" key="10">
    <source>
        <dbReference type="ARBA" id="ARBA00023128"/>
    </source>
</evidence>
<evidence type="ECO:0000256" key="6">
    <source>
        <dbReference type="ARBA" id="ARBA00022692"/>
    </source>
</evidence>
<proteinExistence type="inferred from homology"/>
<keyword evidence="11 13" id="KW-0472">Membrane</keyword>
<dbReference type="GO" id="GO:0045259">
    <property type="term" value="C:proton-transporting ATP synthase complex"/>
    <property type="evidence" value="ECO:0007669"/>
    <property type="project" value="UniProtKB-KW"/>
</dbReference>
<dbReference type="AlphaFoldDB" id="A0A0N6WAE3"/>
<dbReference type="Pfam" id="PF00895">
    <property type="entry name" value="ATP-synt_8"/>
    <property type="match status" value="1"/>
</dbReference>
<evidence type="ECO:0000256" key="9">
    <source>
        <dbReference type="ARBA" id="ARBA00023065"/>
    </source>
</evidence>
<keyword evidence="9 12" id="KW-0406">Ion transport</keyword>
<keyword evidence="6 12" id="KW-0812">Transmembrane</keyword>